<gene>
    <name evidence="1" type="ORF">MLD38_009598</name>
</gene>
<reference evidence="2" key="1">
    <citation type="journal article" date="2023" name="Front. Plant Sci.">
        <title>Chromosomal-level genome assembly of Melastoma candidum provides insights into trichome evolution.</title>
        <authorList>
            <person name="Zhong Y."/>
            <person name="Wu W."/>
            <person name="Sun C."/>
            <person name="Zou P."/>
            <person name="Liu Y."/>
            <person name="Dai S."/>
            <person name="Zhou R."/>
        </authorList>
    </citation>
    <scope>NUCLEOTIDE SEQUENCE [LARGE SCALE GENOMIC DNA]</scope>
</reference>
<accession>A0ACB9RY84</accession>
<dbReference type="Proteomes" id="UP001057402">
    <property type="component" value="Chromosome 3"/>
</dbReference>
<protein>
    <submittedName>
        <fullName evidence="1">Uncharacterized protein</fullName>
    </submittedName>
</protein>
<keyword evidence="2" id="KW-1185">Reference proteome</keyword>
<organism evidence="1 2">
    <name type="scientific">Melastoma candidum</name>
    <dbReference type="NCBI Taxonomy" id="119954"/>
    <lineage>
        <taxon>Eukaryota</taxon>
        <taxon>Viridiplantae</taxon>
        <taxon>Streptophyta</taxon>
        <taxon>Embryophyta</taxon>
        <taxon>Tracheophyta</taxon>
        <taxon>Spermatophyta</taxon>
        <taxon>Magnoliopsida</taxon>
        <taxon>eudicotyledons</taxon>
        <taxon>Gunneridae</taxon>
        <taxon>Pentapetalae</taxon>
        <taxon>rosids</taxon>
        <taxon>malvids</taxon>
        <taxon>Myrtales</taxon>
        <taxon>Melastomataceae</taxon>
        <taxon>Melastomatoideae</taxon>
        <taxon>Melastomateae</taxon>
        <taxon>Melastoma</taxon>
    </lineage>
</organism>
<evidence type="ECO:0000313" key="2">
    <source>
        <dbReference type="Proteomes" id="UP001057402"/>
    </source>
</evidence>
<name>A0ACB9RY84_9MYRT</name>
<evidence type="ECO:0000313" key="1">
    <source>
        <dbReference type="EMBL" id="KAI4383799.1"/>
    </source>
</evidence>
<comment type="caution">
    <text evidence="1">The sequence shown here is derived from an EMBL/GenBank/DDBJ whole genome shotgun (WGS) entry which is preliminary data.</text>
</comment>
<dbReference type="EMBL" id="CM042882">
    <property type="protein sequence ID" value="KAI4383799.1"/>
    <property type="molecule type" value="Genomic_DNA"/>
</dbReference>
<sequence length="101" mass="11215">MGRTSEDPSVSSGSEASTQKGVAVPLYLRRCGIRWLWSWKGREKAMEQALKEGIVGEAGPLRRKVLPEKRKLNGAEEGTKEEFNDAKLLESRAGGLPCWTR</sequence>
<proteinExistence type="predicted"/>